<gene>
    <name evidence="8" type="primary">sla2a</name>
</gene>
<accession>A0A667WZZ9</accession>
<dbReference type="Gene3D" id="3.30.505.10">
    <property type="entry name" value="SH2 domain"/>
    <property type="match status" value="1"/>
</dbReference>
<dbReference type="InterPro" id="IPR000980">
    <property type="entry name" value="SH2"/>
</dbReference>
<proteinExistence type="predicted"/>
<dbReference type="Gene3D" id="2.30.30.40">
    <property type="entry name" value="SH3 Domains"/>
    <property type="match status" value="1"/>
</dbReference>
<evidence type="ECO:0000259" key="7">
    <source>
        <dbReference type="PROSITE" id="PS50002"/>
    </source>
</evidence>
<dbReference type="Pfam" id="PF00017">
    <property type="entry name" value="SH2"/>
    <property type="match status" value="1"/>
</dbReference>
<keyword evidence="3" id="KW-0449">Lipoprotein</keyword>
<dbReference type="SUPFAM" id="SSF50044">
    <property type="entry name" value="SH3-domain"/>
    <property type="match status" value="1"/>
</dbReference>
<feature type="domain" description="SH2" evidence="6">
    <location>
        <begin position="86"/>
        <end position="177"/>
    </location>
</feature>
<reference evidence="8" key="3">
    <citation type="submission" date="2025-09" db="UniProtKB">
        <authorList>
            <consortium name="Ensembl"/>
        </authorList>
    </citation>
    <scope>IDENTIFICATION</scope>
</reference>
<dbReference type="AlphaFoldDB" id="A0A667WZZ9"/>
<name>A0A667WZZ9_9TELE</name>
<dbReference type="PRINTS" id="PR00401">
    <property type="entry name" value="SH2DOMAIN"/>
</dbReference>
<dbReference type="PROSITE" id="PS50001">
    <property type="entry name" value="SH2"/>
    <property type="match status" value="1"/>
</dbReference>
<reference evidence="8" key="2">
    <citation type="submission" date="2025-08" db="UniProtKB">
        <authorList>
            <consortium name="Ensembl"/>
        </authorList>
    </citation>
    <scope>IDENTIFICATION</scope>
</reference>
<dbReference type="SMART" id="SM00326">
    <property type="entry name" value="SH3"/>
    <property type="match status" value="1"/>
</dbReference>
<evidence type="ECO:0000313" key="8">
    <source>
        <dbReference type="Ensembl" id="ENSMMDP00005011075.1"/>
    </source>
</evidence>
<dbReference type="InterPro" id="IPR043539">
    <property type="entry name" value="Grb2-like"/>
</dbReference>
<keyword evidence="1 5" id="KW-0728">SH3 domain</keyword>
<evidence type="ECO:0000256" key="5">
    <source>
        <dbReference type="PROSITE-ProRule" id="PRU00192"/>
    </source>
</evidence>
<dbReference type="SUPFAM" id="SSF55550">
    <property type="entry name" value="SH2 domain"/>
    <property type="match status" value="1"/>
</dbReference>
<evidence type="ECO:0000259" key="6">
    <source>
        <dbReference type="PROSITE" id="PS50001"/>
    </source>
</evidence>
<evidence type="ECO:0000256" key="2">
    <source>
        <dbReference type="ARBA" id="ARBA00022999"/>
    </source>
</evidence>
<dbReference type="GeneTree" id="ENSGT00940000160331"/>
<evidence type="ECO:0000256" key="3">
    <source>
        <dbReference type="ARBA" id="ARBA00023288"/>
    </source>
</evidence>
<evidence type="ECO:0000256" key="1">
    <source>
        <dbReference type="ARBA" id="ARBA00022443"/>
    </source>
</evidence>
<keyword evidence="9" id="KW-1185">Reference proteome</keyword>
<dbReference type="InParanoid" id="A0A667WZZ9"/>
<protein>
    <submittedName>
        <fullName evidence="8">Src like adaptor 2a</fullName>
    </submittedName>
</protein>
<dbReference type="InterPro" id="IPR036028">
    <property type="entry name" value="SH3-like_dom_sf"/>
</dbReference>
<dbReference type="InterPro" id="IPR036860">
    <property type="entry name" value="SH2_dom_sf"/>
</dbReference>
<keyword evidence="2 4" id="KW-0727">SH2 domain</keyword>
<reference evidence="8" key="1">
    <citation type="submission" date="2019-06" db="EMBL/GenBank/DDBJ databases">
        <authorList>
            <consortium name="Wellcome Sanger Institute Data Sharing"/>
        </authorList>
    </citation>
    <scope>NUCLEOTIDE SEQUENCE [LARGE SCALE GENOMIC DNA]</scope>
</reference>
<evidence type="ECO:0000313" key="9">
    <source>
        <dbReference type="Proteomes" id="UP000472263"/>
    </source>
</evidence>
<dbReference type="Ensembl" id="ENSMMDT00005011414.1">
    <property type="protein sequence ID" value="ENSMMDP00005011075.1"/>
    <property type="gene ID" value="ENSMMDG00005005982.1"/>
</dbReference>
<sequence length="252" mass="28670">MGNCPPRCRSNLATFENTENPPQPPMNMVVSLYDYPTYGLAELTMHIGERLTIVSDDGDFLMVKSENTGLESYIPTNYTAKVSHRWLFTGISRYKAVELLLLPHNQTGAFMVRQSQSNKGLRANSSYLDSVKHYRIYSLQNGWFYISPNLTFPSLHHLVEHYSESADGLCSVLREPCHIRGSGNTTEMTRPVPIAIRRPTLNWKDVTSSMIFKRNRTESEHSLVSEGLREAISSYLYMTEANGNKSDFSWDT</sequence>
<organism evidence="8 9">
    <name type="scientific">Myripristis murdjan</name>
    <name type="common">pinecone soldierfish</name>
    <dbReference type="NCBI Taxonomy" id="586833"/>
    <lineage>
        <taxon>Eukaryota</taxon>
        <taxon>Metazoa</taxon>
        <taxon>Chordata</taxon>
        <taxon>Craniata</taxon>
        <taxon>Vertebrata</taxon>
        <taxon>Euteleostomi</taxon>
        <taxon>Actinopterygii</taxon>
        <taxon>Neopterygii</taxon>
        <taxon>Teleostei</taxon>
        <taxon>Neoteleostei</taxon>
        <taxon>Acanthomorphata</taxon>
        <taxon>Holocentriformes</taxon>
        <taxon>Holocentridae</taxon>
        <taxon>Myripristis</taxon>
    </lineage>
</organism>
<dbReference type="PANTHER" id="PTHR46037">
    <property type="entry name" value="PROTEIN ENHANCER OF SEVENLESS 2B"/>
    <property type="match status" value="1"/>
</dbReference>
<feature type="domain" description="SH3" evidence="7">
    <location>
        <begin position="24"/>
        <end position="84"/>
    </location>
</feature>
<dbReference type="SMART" id="SM00252">
    <property type="entry name" value="SH2"/>
    <property type="match status" value="1"/>
</dbReference>
<dbReference type="PROSITE" id="PS50002">
    <property type="entry name" value="SH3"/>
    <property type="match status" value="1"/>
</dbReference>
<dbReference type="InterPro" id="IPR001452">
    <property type="entry name" value="SH3_domain"/>
</dbReference>
<dbReference type="Proteomes" id="UP000472263">
    <property type="component" value="Chromosome 5"/>
</dbReference>
<evidence type="ECO:0000256" key="4">
    <source>
        <dbReference type="PROSITE-ProRule" id="PRU00191"/>
    </source>
</evidence>